<dbReference type="InterPro" id="IPR050275">
    <property type="entry name" value="PGM_Phosphatase"/>
</dbReference>
<gene>
    <name evidence="1" type="ORF">RI845_08200</name>
</gene>
<dbReference type="Proteomes" id="UP001248581">
    <property type="component" value="Chromosome"/>
</dbReference>
<dbReference type="SMART" id="SM00855">
    <property type="entry name" value="PGAM"/>
    <property type="match status" value="1"/>
</dbReference>
<dbReference type="Gene3D" id="3.40.50.1240">
    <property type="entry name" value="Phosphoglycerate mutase-like"/>
    <property type="match status" value="1"/>
</dbReference>
<dbReference type="Pfam" id="PF00300">
    <property type="entry name" value="His_Phos_1"/>
    <property type="match status" value="1"/>
</dbReference>
<dbReference type="RefSeq" id="WP_348389249.1">
    <property type="nucleotide sequence ID" value="NZ_CP134146.1"/>
</dbReference>
<organism evidence="1 2">
    <name type="scientific">Thalassotalea nanhaiensis</name>
    <dbReference type="NCBI Taxonomy" id="3065648"/>
    <lineage>
        <taxon>Bacteria</taxon>
        <taxon>Pseudomonadati</taxon>
        <taxon>Pseudomonadota</taxon>
        <taxon>Gammaproteobacteria</taxon>
        <taxon>Alteromonadales</taxon>
        <taxon>Colwelliaceae</taxon>
        <taxon>Thalassotalea</taxon>
    </lineage>
</organism>
<proteinExistence type="predicted"/>
<dbReference type="SUPFAM" id="SSF53254">
    <property type="entry name" value="Phosphoglycerate mutase-like"/>
    <property type="match status" value="1"/>
</dbReference>
<keyword evidence="2" id="KW-1185">Reference proteome</keyword>
<dbReference type="InterPro" id="IPR013078">
    <property type="entry name" value="His_Pase_superF_clade-1"/>
</dbReference>
<protein>
    <submittedName>
        <fullName evidence="1">Histidine phosphatase family protein</fullName>
    </submittedName>
</protein>
<dbReference type="PANTHER" id="PTHR48100">
    <property type="entry name" value="BROAD-SPECIFICITY PHOSPHATASE YOR283W-RELATED"/>
    <property type="match status" value="1"/>
</dbReference>
<dbReference type="InterPro" id="IPR029033">
    <property type="entry name" value="His_PPase_superfam"/>
</dbReference>
<dbReference type="PANTHER" id="PTHR48100:SF1">
    <property type="entry name" value="HISTIDINE PHOSPHATASE FAMILY PROTEIN-RELATED"/>
    <property type="match status" value="1"/>
</dbReference>
<evidence type="ECO:0000313" key="2">
    <source>
        <dbReference type="Proteomes" id="UP001248581"/>
    </source>
</evidence>
<accession>A0ABY9TP60</accession>
<sequence length="209" mass="23300">MTSVYLLRHGKVAGPPALYGHTDIGVITEHDEQLLTELLKVQDSFTHIVSSPLKRCQNLAVKLANSSGLPIVIDEQLKEIDFGELDGIAFETAKQHWPMLESFWQNPAKNPLPDAENLTAFNQRMLSVFNQLIVDYKDENVLVICHGGVIRMLLSIVLELDWTNPKLFSSLRVENGSICKLVQHPSSNFCEVYGIGLPISNCARSLSDD</sequence>
<dbReference type="CDD" id="cd07067">
    <property type="entry name" value="HP_PGM_like"/>
    <property type="match status" value="1"/>
</dbReference>
<dbReference type="EMBL" id="CP134146">
    <property type="protein sequence ID" value="WNC70108.1"/>
    <property type="molecule type" value="Genomic_DNA"/>
</dbReference>
<reference evidence="2" key="1">
    <citation type="submission" date="2023-09" db="EMBL/GenBank/DDBJ databases">
        <authorList>
            <person name="Li S."/>
            <person name="Li X."/>
            <person name="Zhang C."/>
            <person name="Zhao Z."/>
        </authorList>
    </citation>
    <scope>NUCLEOTIDE SEQUENCE [LARGE SCALE GENOMIC DNA]</scope>
    <source>
        <strain evidence="2">SQ345</strain>
    </source>
</reference>
<evidence type="ECO:0000313" key="1">
    <source>
        <dbReference type="EMBL" id="WNC70108.1"/>
    </source>
</evidence>
<name>A0ABY9TP60_9GAMM</name>